<dbReference type="SUPFAM" id="SSF52743">
    <property type="entry name" value="Subtilisin-like"/>
    <property type="match status" value="1"/>
</dbReference>
<comment type="similarity">
    <text evidence="1">Belongs to the peptidase S8 family.</text>
</comment>
<dbReference type="InterPro" id="IPR000209">
    <property type="entry name" value="Peptidase_S8/S53_dom"/>
</dbReference>
<dbReference type="Proteomes" id="UP000094472">
    <property type="component" value="Unassembled WGS sequence"/>
</dbReference>
<dbReference type="PROSITE" id="PS51892">
    <property type="entry name" value="SUBTILASE"/>
    <property type="match status" value="1"/>
</dbReference>
<protein>
    <recommendedName>
        <fullName evidence="2">Peptidase S8/S53 domain-containing protein</fullName>
    </recommendedName>
</protein>
<dbReference type="GO" id="GO:0004252">
    <property type="term" value="F:serine-type endopeptidase activity"/>
    <property type="evidence" value="ECO:0007669"/>
    <property type="project" value="InterPro"/>
</dbReference>
<dbReference type="AlphaFoldDB" id="A0A1E3VWW5"/>
<evidence type="ECO:0000256" key="1">
    <source>
        <dbReference type="PROSITE-ProRule" id="PRU01240"/>
    </source>
</evidence>
<dbReference type="STRING" id="1774969.AUC69_11275"/>
<dbReference type="EMBL" id="LPWF01000025">
    <property type="protein sequence ID" value="ODR97751.1"/>
    <property type="molecule type" value="Genomic_DNA"/>
</dbReference>
<dbReference type="Gene3D" id="3.40.50.200">
    <property type="entry name" value="Peptidase S8/S53 domain"/>
    <property type="match status" value="1"/>
</dbReference>
<keyword evidence="4" id="KW-1185">Reference proteome</keyword>
<evidence type="ECO:0000313" key="4">
    <source>
        <dbReference type="Proteomes" id="UP000094472"/>
    </source>
</evidence>
<organism evidence="3 4">
    <name type="scientific">Methyloceanibacter superfactus</name>
    <dbReference type="NCBI Taxonomy" id="1774969"/>
    <lineage>
        <taxon>Bacteria</taxon>
        <taxon>Pseudomonadati</taxon>
        <taxon>Pseudomonadota</taxon>
        <taxon>Alphaproteobacteria</taxon>
        <taxon>Hyphomicrobiales</taxon>
        <taxon>Hyphomicrobiaceae</taxon>
        <taxon>Methyloceanibacter</taxon>
    </lineage>
</organism>
<gene>
    <name evidence="3" type="ORF">AUC69_11275</name>
</gene>
<evidence type="ECO:0000259" key="2">
    <source>
        <dbReference type="Pfam" id="PF00082"/>
    </source>
</evidence>
<reference evidence="3 4" key="1">
    <citation type="journal article" date="2016" name="Environ. Microbiol.">
        <title>New Methyloceanibacter diversity from North Sea sediments includes methanotroph containing solely the soluble methane monooxygenase.</title>
        <authorList>
            <person name="Vekeman B."/>
            <person name="Kerckhof F.M."/>
            <person name="Cremers G."/>
            <person name="de Vos P."/>
            <person name="Vandamme P."/>
            <person name="Boon N."/>
            <person name="Op den Camp H.J."/>
            <person name="Heylen K."/>
        </authorList>
    </citation>
    <scope>NUCLEOTIDE SEQUENCE [LARGE SCALE GENOMIC DNA]</scope>
    <source>
        <strain evidence="3 4">R-67175</strain>
    </source>
</reference>
<accession>A0A1E3VWW5</accession>
<dbReference type="GO" id="GO:0006508">
    <property type="term" value="P:proteolysis"/>
    <property type="evidence" value="ECO:0007669"/>
    <property type="project" value="InterPro"/>
</dbReference>
<proteinExistence type="inferred from homology"/>
<comment type="caution">
    <text evidence="3">The sequence shown here is derived from an EMBL/GenBank/DDBJ whole genome shotgun (WGS) entry which is preliminary data.</text>
</comment>
<comment type="caution">
    <text evidence="1">Lacks conserved residue(s) required for the propagation of feature annotation.</text>
</comment>
<name>A0A1E3VWW5_9HYPH</name>
<dbReference type="Pfam" id="PF00082">
    <property type="entry name" value="Peptidase_S8"/>
    <property type="match status" value="1"/>
</dbReference>
<evidence type="ECO:0000313" key="3">
    <source>
        <dbReference type="EMBL" id="ODR97751.1"/>
    </source>
</evidence>
<feature type="domain" description="Peptidase S8/S53" evidence="2">
    <location>
        <begin position="3"/>
        <end position="244"/>
    </location>
</feature>
<dbReference type="InterPro" id="IPR036852">
    <property type="entry name" value="Peptidase_S8/S53_dom_sf"/>
</dbReference>
<sequence length="426" mass="46545">MEEAIRRLHDEFGCRVINVSLADRSHMAGAKRTAWAAVLDDLARELDLVVVVSAGNSDYSLVHSLGDRVLAEYPRFLFDPTNRLLEPATAINALTVGSVTEGNGLDQDDHELVDVQPIAHAGQPSPFTRVGTGQGIKPDLVDYGGTAVFVGLTQTVVDGSQRPSAGVLTLNNAYLERLLTTRSGTSFASPRVAYKAALLRDAFSGATANLVRALLAISAEIPDGALECLAEFTDEEVRNLLGYGVPNVEMALASDDNRVILTAEDSLPLDRFAVYEVPIPELFQVTKGRRQIKVALAFDPPVRHTRLHYAGASMSFRLIRGASEDEVFHAFRKWEKREGPAAKLLDKFNCTLSPGPQRREGGTLQCGIFTAQRTLAAYGNRYFLAVRCEGGWAGNLPEGQRFALAVEVSHQAEVPLYERMRLRIRA</sequence>